<evidence type="ECO:0000313" key="3">
    <source>
        <dbReference type="EMBL" id="KAK8009360.1"/>
    </source>
</evidence>
<dbReference type="Proteomes" id="UP001396898">
    <property type="component" value="Unassembled WGS sequence"/>
</dbReference>
<evidence type="ECO:0000256" key="1">
    <source>
        <dbReference type="SAM" id="Coils"/>
    </source>
</evidence>
<comment type="caution">
    <text evidence="3">The sequence shown here is derived from an EMBL/GenBank/DDBJ whole genome shotgun (WGS) entry which is preliminary data.</text>
</comment>
<evidence type="ECO:0000256" key="2">
    <source>
        <dbReference type="SAM" id="MobiDB-lite"/>
    </source>
</evidence>
<gene>
    <name evidence="3" type="ORF">PG991_011911</name>
</gene>
<evidence type="ECO:0000313" key="4">
    <source>
        <dbReference type="Proteomes" id="UP001396898"/>
    </source>
</evidence>
<keyword evidence="4" id="KW-1185">Reference proteome</keyword>
<sequence length="460" mass="52598">MADDAGEWHEPLASDVARYSDAELDDLFDESKRKHGMCVIDVSDPDNLPDSSMNRLSPSQARVDLDQVTARLLETSTPGPDMMRRDRSPPAPLSPPESAERRHYEALIRAGGRPCYPIEELEDVMNDPRAYREALQPWVHHADMDPPGWEVFQRQLSSWEGFRAWQNAYRDGNSGTAHPSVDSALQHYIRHRSLVPRSMSYIRILQRFQSRHRVREDATNADEQDRLSTWFDYIAYMVCLYAQCLASRDRLQTEFDRAWSSLQASVALELFETLDYIRTRDAKLQQDEALLHAARDFEGAKLALSKLSPSEFDSSDPETSKMRIPATKRLLVAAAVKRVQETQAALDLARERDRHFVTFYLRIRDYEIVQDELERLLRQMDWASDQALLIEAEEDQLDSAGHDEALGVSVMFRYAESGVGRTKKRDSTDDGNVEDGPANKPRASEAKKRKTQPEEPAARC</sequence>
<name>A0ABR1RFU1_9PEZI</name>
<keyword evidence="1" id="KW-0175">Coiled coil</keyword>
<protein>
    <submittedName>
        <fullName evidence="3">Uncharacterized protein</fullName>
    </submittedName>
</protein>
<feature type="compositionally biased region" description="Polar residues" evidence="2">
    <location>
        <begin position="49"/>
        <end position="60"/>
    </location>
</feature>
<reference evidence="3 4" key="1">
    <citation type="submission" date="2023-01" db="EMBL/GenBank/DDBJ databases">
        <title>Analysis of 21 Apiospora genomes using comparative genomics revels a genus with tremendous synthesis potential of carbohydrate active enzymes and secondary metabolites.</title>
        <authorList>
            <person name="Sorensen T."/>
        </authorList>
    </citation>
    <scope>NUCLEOTIDE SEQUENCE [LARGE SCALE GENOMIC DNA]</scope>
    <source>
        <strain evidence="3 4">CBS 20057</strain>
    </source>
</reference>
<feature type="coiled-coil region" evidence="1">
    <location>
        <begin position="332"/>
        <end position="386"/>
    </location>
</feature>
<accession>A0ABR1RFU1</accession>
<feature type="region of interest" description="Disordered" evidence="2">
    <location>
        <begin position="74"/>
        <end position="100"/>
    </location>
</feature>
<proteinExistence type="predicted"/>
<feature type="region of interest" description="Disordered" evidence="2">
    <location>
        <begin position="40"/>
        <end position="60"/>
    </location>
</feature>
<feature type="compositionally biased region" description="Basic and acidic residues" evidence="2">
    <location>
        <begin position="1"/>
        <end position="12"/>
    </location>
</feature>
<dbReference type="EMBL" id="JAQQWI010000016">
    <property type="protein sequence ID" value="KAK8009360.1"/>
    <property type="molecule type" value="Genomic_DNA"/>
</dbReference>
<feature type="region of interest" description="Disordered" evidence="2">
    <location>
        <begin position="418"/>
        <end position="460"/>
    </location>
</feature>
<feature type="compositionally biased region" description="Basic and acidic residues" evidence="2">
    <location>
        <begin position="442"/>
        <end position="460"/>
    </location>
</feature>
<feature type="region of interest" description="Disordered" evidence="2">
    <location>
        <begin position="1"/>
        <end position="20"/>
    </location>
</feature>
<organism evidence="3 4">
    <name type="scientific">Apiospora marii</name>
    <dbReference type="NCBI Taxonomy" id="335849"/>
    <lineage>
        <taxon>Eukaryota</taxon>
        <taxon>Fungi</taxon>
        <taxon>Dikarya</taxon>
        <taxon>Ascomycota</taxon>
        <taxon>Pezizomycotina</taxon>
        <taxon>Sordariomycetes</taxon>
        <taxon>Xylariomycetidae</taxon>
        <taxon>Amphisphaeriales</taxon>
        <taxon>Apiosporaceae</taxon>
        <taxon>Apiospora</taxon>
    </lineage>
</organism>